<organism evidence="2 3">
    <name type="scientific">Venturia nashicola</name>
    <dbReference type="NCBI Taxonomy" id="86259"/>
    <lineage>
        <taxon>Eukaryota</taxon>
        <taxon>Fungi</taxon>
        <taxon>Dikarya</taxon>
        <taxon>Ascomycota</taxon>
        <taxon>Pezizomycotina</taxon>
        <taxon>Dothideomycetes</taxon>
        <taxon>Pleosporomycetidae</taxon>
        <taxon>Venturiales</taxon>
        <taxon>Venturiaceae</taxon>
        <taxon>Venturia</taxon>
    </lineage>
</organism>
<evidence type="ECO:0000313" key="2">
    <source>
        <dbReference type="EMBL" id="TID26420.1"/>
    </source>
</evidence>
<feature type="compositionally biased region" description="Polar residues" evidence="1">
    <location>
        <begin position="231"/>
        <end position="245"/>
    </location>
</feature>
<feature type="region of interest" description="Disordered" evidence="1">
    <location>
        <begin position="171"/>
        <end position="190"/>
    </location>
</feature>
<evidence type="ECO:0000256" key="1">
    <source>
        <dbReference type="SAM" id="MobiDB-lite"/>
    </source>
</evidence>
<reference evidence="2 3" key="1">
    <citation type="submission" date="2019-04" db="EMBL/GenBank/DDBJ databases">
        <title>High contiguity whole genome sequence and gene annotation resource for two Venturia nashicola isolates.</title>
        <authorList>
            <person name="Prokchorchik M."/>
            <person name="Won K."/>
            <person name="Lee Y."/>
            <person name="Choi E.D."/>
            <person name="Segonzac C."/>
            <person name="Sohn K.H."/>
        </authorList>
    </citation>
    <scope>NUCLEOTIDE SEQUENCE [LARGE SCALE GENOMIC DNA]</scope>
    <source>
        <strain evidence="2 3">PRI2</strain>
    </source>
</reference>
<keyword evidence="3" id="KW-1185">Reference proteome</keyword>
<evidence type="ECO:0000313" key="3">
    <source>
        <dbReference type="Proteomes" id="UP000298493"/>
    </source>
</evidence>
<feature type="region of interest" description="Disordered" evidence="1">
    <location>
        <begin position="229"/>
        <end position="250"/>
    </location>
</feature>
<dbReference type="AlphaFoldDB" id="A0A4Z1PCA2"/>
<comment type="caution">
    <text evidence="2">The sequence shown here is derived from an EMBL/GenBank/DDBJ whole genome shotgun (WGS) entry which is preliminary data.</text>
</comment>
<sequence length="360" mass="41269">MSIVSFEQELLHLVWFHGPQVQTTDNRTLFSQEMFERMPDCAPTFEQREFLSWYQLNAYFCPEREAPVSPYVNNESAQETTPPQVVDIPIQTTSIDKTACKVPKLRTSRNRIRIQDLRSVSVAVSSRTSSPDADVQQRILEDFKDVHSDSEYPGAQVRLQEYQYAEKLAAIPEEDDEEDEKSVTPSCTTQNRDYLEVKPLSQLSDTPSEDFVSSLDATTFRRRLNDMLHGSPNSQHSRTASSCTQVDDDDPISLIDELDDVDEEMYHQRLRRGPSFTESEVEEWYGEQPEHGPKSVIQSLSADLDSQQFNEDANMLFLAMEKCLDELGLKHSGSSELIEEAKWRLASIMKEIYRESTMAD</sequence>
<protein>
    <submittedName>
        <fullName evidence="2">Uncharacterized protein</fullName>
    </submittedName>
</protein>
<accession>A0A4Z1PCA2</accession>
<name>A0A4Z1PCA2_9PEZI</name>
<dbReference type="EMBL" id="SNSC02000002">
    <property type="protein sequence ID" value="TID26420.1"/>
    <property type="molecule type" value="Genomic_DNA"/>
</dbReference>
<gene>
    <name evidence="2" type="ORF">E6O75_ATG00913</name>
</gene>
<proteinExistence type="predicted"/>
<dbReference type="OrthoDB" id="3932120at2759"/>
<dbReference type="Proteomes" id="UP000298493">
    <property type="component" value="Unassembled WGS sequence"/>
</dbReference>